<dbReference type="STRING" id="1314800.A0A1B7NIV6"/>
<feature type="region of interest" description="Disordered" evidence="1">
    <location>
        <begin position="321"/>
        <end position="663"/>
    </location>
</feature>
<feature type="compositionally biased region" description="Low complexity" evidence="1">
    <location>
        <begin position="183"/>
        <end position="200"/>
    </location>
</feature>
<feature type="compositionally biased region" description="Low complexity" evidence="1">
    <location>
        <begin position="395"/>
        <end position="414"/>
    </location>
</feature>
<feature type="region of interest" description="Disordered" evidence="1">
    <location>
        <begin position="1442"/>
        <end position="1465"/>
    </location>
</feature>
<feature type="compositionally biased region" description="Polar residues" evidence="1">
    <location>
        <begin position="1442"/>
        <end position="1451"/>
    </location>
</feature>
<feature type="compositionally biased region" description="Basic and acidic residues" evidence="1">
    <location>
        <begin position="967"/>
        <end position="991"/>
    </location>
</feature>
<feature type="compositionally biased region" description="Pro residues" evidence="1">
    <location>
        <begin position="723"/>
        <end position="737"/>
    </location>
</feature>
<proteinExistence type="predicted"/>
<feature type="compositionally biased region" description="Low complexity" evidence="1">
    <location>
        <begin position="101"/>
        <end position="112"/>
    </location>
</feature>
<feature type="compositionally biased region" description="Basic and acidic residues" evidence="1">
    <location>
        <begin position="527"/>
        <end position="539"/>
    </location>
</feature>
<name>A0A1B7NIV6_9AGAM</name>
<evidence type="ECO:0000313" key="3">
    <source>
        <dbReference type="Proteomes" id="UP000092154"/>
    </source>
</evidence>
<feature type="compositionally biased region" description="Polar residues" evidence="1">
    <location>
        <begin position="1"/>
        <end position="15"/>
    </location>
</feature>
<dbReference type="OrthoDB" id="2504896at2759"/>
<feature type="compositionally biased region" description="Polar residues" evidence="1">
    <location>
        <begin position="742"/>
        <end position="752"/>
    </location>
</feature>
<organism evidence="2 3">
    <name type="scientific">Rhizopogon vinicolor AM-OR11-026</name>
    <dbReference type="NCBI Taxonomy" id="1314800"/>
    <lineage>
        <taxon>Eukaryota</taxon>
        <taxon>Fungi</taxon>
        <taxon>Dikarya</taxon>
        <taxon>Basidiomycota</taxon>
        <taxon>Agaricomycotina</taxon>
        <taxon>Agaricomycetes</taxon>
        <taxon>Agaricomycetidae</taxon>
        <taxon>Boletales</taxon>
        <taxon>Suillineae</taxon>
        <taxon>Rhizopogonaceae</taxon>
        <taxon>Rhizopogon</taxon>
    </lineage>
</organism>
<feature type="region of interest" description="Disordered" evidence="1">
    <location>
        <begin position="962"/>
        <end position="1015"/>
    </location>
</feature>
<feature type="region of interest" description="Disordered" evidence="1">
    <location>
        <begin position="1324"/>
        <end position="1372"/>
    </location>
</feature>
<evidence type="ECO:0000256" key="1">
    <source>
        <dbReference type="SAM" id="MobiDB-lite"/>
    </source>
</evidence>
<feature type="region of interest" description="Disordered" evidence="1">
    <location>
        <begin position="99"/>
        <end position="278"/>
    </location>
</feature>
<feature type="compositionally biased region" description="Basic and acidic residues" evidence="1">
    <location>
        <begin position="347"/>
        <end position="375"/>
    </location>
</feature>
<feature type="compositionally biased region" description="Polar residues" evidence="1">
    <location>
        <begin position="585"/>
        <end position="621"/>
    </location>
</feature>
<reference evidence="2 3" key="1">
    <citation type="submission" date="2016-06" db="EMBL/GenBank/DDBJ databases">
        <title>Comparative genomics of the ectomycorrhizal sister species Rhizopogon vinicolor and Rhizopogon vesiculosus (Basidiomycota: Boletales) reveals a divergence of the mating type B locus.</title>
        <authorList>
            <consortium name="DOE Joint Genome Institute"/>
            <person name="Mujic A.B."/>
            <person name="Kuo A."/>
            <person name="Tritt A."/>
            <person name="Lipzen A."/>
            <person name="Chen C."/>
            <person name="Johnson J."/>
            <person name="Sharma A."/>
            <person name="Barry K."/>
            <person name="Grigoriev I.V."/>
            <person name="Spatafora J.W."/>
        </authorList>
    </citation>
    <scope>NUCLEOTIDE SEQUENCE [LARGE SCALE GENOMIC DNA]</scope>
    <source>
        <strain evidence="2 3">AM-OR11-026</strain>
    </source>
</reference>
<dbReference type="InParanoid" id="A0A1B7NIV6"/>
<feature type="region of interest" description="Disordered" evidence="1">
    <location>
        <begin position="1"/>
        <end position="69"/>
    </location>
</feature>
<feature type="compositionally biased region" description="Polar residues" evidence="1">
    <location>
        <begin position="1645"/>
        <end position="1654"/>
    </location>
</feature>
<sequence length="1674" mass="179694">MANTDNSDTGLTDLNPNHGGEELVCVLSTTGETSTTSDEQSAVPEDTACISSTPPLISPTNSSAPSRPSIVPANSSSLFAAPHPKKFSAVNINKKFLQKNSSSSGSATTSSSHVPIVKSGSPAPVRPVVPPTSSHSRLVTTKLTAAPVLSTTTGPGWSRPSSATPSTPSTSSNVPPPQPPPSATASAPVPVQAAPQLPVAGKVIQPQPRAIASTSSVTTKKESASKPAWGTPKVMAPVPFPENAGSSDFPTAAEVAQGRPSPKLPESQKPFDAPSSKTVTLEEADAFRGVHLDPNTHHWDEMEEDDDNFLDGVIEFGDGRQYKISPAEASAQNTTSPVPATDTLEPSESHPEVVDDGRTHVSKEDRFADDYDRSWPRSKPSPSIAHKDLPRAPRHPSMSPASSHPSYSPSEASRVLFNERSNRLEPYSSHPYTRHLSGGPTSRRGSHVEHGIPPVDTRVGRDGPLRSPVQPVQLLQKPSGGYDRSSRMMRNGPAPHGFSRTRDRDGLPSPSMHTRPGWDAGLPSVSSDEKREIAFDGRGRRLSNMGPPPLPSSLKRDASRQLPPHISTGPPGRLFARDSHPPHPASQQPFESPTSTTQGGSVVAQSPLLSTVSVMSENPAPSSAPALTLEDAHKTAMHISAERAKQRRQIEEEEREKEKERARQKAVALEEKLKANEEKKCAQDAEVVQLIQESVEAVDSASQPVLQLLDTAGQRPTSVRPMGRPPSLRPSTRPPLIPRSIVPSNAEQSQDSWRSKAPRPWSPAPEETPVEPRVPPPMLHGVEELLSISADEDLEVVDFSDLGKLVGAPATPPSQSQPNGTDRLFHPPRPVASDFFEDSQPQQLPPRPKSPDVWRRKPPIQLVRDVLATSSLTNQELAKETVHKPSQDIPAHPAIPESFHDKVVHIPCSSAEDNSTLPSPNQTALPISPQRLNRPSMSYREAPMSALDDVISRIKGALDNMQATESARAEPARTESARTEPARTESARTESAKQANKETGAVPPDVDITKSQGNANGRVYPGGPIWLPPALRPRRIDFDREDYEVFDVTRCEPPRSPVLGCNAFVVRLPTQSRPLDPLPRRQAHWNNARSQFRWDILSWDPPVEGMSRKDFSLNDILFKGQMSFKGKPKYRVDLPKARHNHLSSSAIPSGPKVNLPSGSTKTGSSFGRSKVDDLPFWRKVTVAPSIPEATSDVINADALNTISCSPPPDPSETIPSPQSVLPSISKVEAFAQRPRAQPKMPEGTAVAFYREPPSEITGKESKNLVTFTVISELDEVPSSPQSDPPSVLFSSAVESPFPGKEALLAGSRVVNGLGKDSSPRLVVSTQLDSKNSDESTDRNLITPGSASYSTPWTKSPLSFASAKESPARAPDPEHLKAVWSQAPDKAPVPAVNSLEGIADDLTALPFTLQDVKSEDGETPPPTASNVSSKMPHYDVSRAFQQVPASSNNAVRSSSTLPSSSAGGPISRPSNYAYGPVHPPSIGVRPPYPYSPMMSPSPTLVYPPAVPSPAPRAPVNGHSPMFSGGQPIWVPLQPSQSHSGAVRPAPYPTQMMAYPSPNGMYGPPPLPHGAQSPQINGTAQSRPRNMPMMSPVLHSATPSHANHSMYAGSPVMMHALPMMAHGPQSYMTVPAGRGQGRPDGMPGMSPMQQSHTAPQPSHPALYSPAQHLPYARPSW</sequence>
<feature type="compositionally biased region" description="Polar residues" evidence="1">
    <location>
        <begin position="49"/>
        <end position="69"/>
    </location>
</feature>
<feature type="compositionally biased region" description="Basic and acidic residues" evidence="1">
    <location>
        <begin position="630"/>
        <end position="663"/>
    </location>
</feature>
<dbReference type="Proteomes" id="UP000092154">
    <property type="component" value="Unassembled WGS sequence"/>
</dbReference>
<feature type="compositionally biased region" description="Polar residues" evidence="1">
    <location>
        <begin position="131"/>
        <end position="155"/>
    </location>
</feature>
<dbReference type="EMBL" id="KV448122">
    <property type="protein sequence ID" value="OAX44863.1"/>
    <property type="molecule type" value="Genomic_DNA"/>
</dbReference>
<feature type="compositionally biased region" description="Polar residues" evidence="1">
    <location>
        <begin position="1338"/>
        <end position="1358"/>
    </location>
</feature>
<keyword evidence="3" id="KW-1185">Reference proteome</keyword>
<evidence type="ECO:0000313" key="2">
    <source>
        <dbReference type="EMBL" id="OAX44863.1"/>
    </source>
</evidence>
<feature type="region of interest" description="Disordered" evidence="1">
    <location>
        <begin position="909"/>
        <end position="935"/>
    </location>
</feature>
<feature type="region of interest" description="Disordered" evidence="1">
    <location>
        <begin position="1142"/>
        <end position="1166"/>
    </location>
</feature>
<feature type="region of interest" description="Disordered" evidence="1">
    <location>
        <begin position="710"/>
        <end position="778"/>
    </location>
</feature>
<accession>A0A1B7NIV6</accession>
<protein>
    <submittedName>
        <fullName evidence="2">Uncharacterized protein</fullName>
    </submittedName>
</protein>
<feature type="compositionally biased region" description="Low complexity" evidence="1">
    <location>
        <begin position="160"/>
        <end position="173"/>
    </location>
</feature>
<feature type="compositionally biased region" description="Polar residues" evidence="1">
    <location>
        <begin position="911"/>
        <end position="935"/>
    </location>
</feature>
<feature type="region of interest" description="Disordered" evidence="1">
    <location>
        <begin position="1631"/>
        <end position="1674"/>
    </location>
</feature>
<feature type="region of interest" description="Disordered" evidence="1">
    <location>
        <begin position="804"/>
        <end position="857"/>
    </location>
</feature>
<feature type="compositionally biased region" description="Polar residues" evidence="1">
    <location>
        <begin position="1156"/>
        <end position="1166"/>
    </location>
</feature>
<feature type="compositionally biased region" description="Low complexity" evidence="1">
    <location>
        <begin position="28"/>
        <end position="37"/>
    </location>
</feature>
<gene>
    <name evidence="2" type="ORF">K503DRAFT_9790</name>
</gene>